<keyword evidence="1" id="KW-1133">Transmembrane helix</keyword>
<evidence type="ECO:0000256" key="1">
    <source>
        <dbReference type="SAM" id="Phobius"/>
    </source>
</evidence>
<keyword evidence="1" id="KW-0472">Membrane</keyword>
<feature type="transmembrane region" description="Helical" evidence="1">
    <location>
        <begin position="53"/>
        <end position="77"/>
    </location>
</feature>
<dbReference type="STRING" id="100225.SAMN05421595_2292"/>
<dbReference type="EMBL" id="BAGZ01000016">
    <property type="protein sequence ID" value="GAB78639.1"/>
    <property type="molecule type" value="Genomic_DNA"/>
</dbReference>
<reference evidence="2 3" key="1">
    <citation type="submission" date="2012-08" db="EMBL/GenBank/DDBJ databases">
        <title>Whole genome shotgun sequence of Austwickia chelonae NBRC 105200.</title>
        <authorList>
            <person name="Yoshida I."/>
            <person name="Hosoyama A."/>
            <person name="Tsuchikane K."/>
            <person name="Katsumata H."/>
            <person name="Ando Y."/>
            <person name="Ohji S."/>
            <person name="Hamada M."/>
            <person name="Tamura T."/>
            <person name="Yamazoe A."/>
            <person name="Yamazaki S."/>
            <person name="Fujita N."/>
        </authorList>
    </citation>
    <scope>NUCLEOTIDE SEQUENCE [LARGE SCALE GENOMIC DNA]</scope>
    <source>
        <strain evidence="2 3">NBRC 105200</strain>
    </source>
</reference>
<protein>
    <recommendedName>
        <fullName evidence="4">DUF4282 domain-containing protein</fullName>
    </recommendedName>
</protein>
<keyword evidence="3" id="KW-1185">Reference proteome</keyword>
<keyword evidence="1" id="KW-0812">Transmembrane</keyword>
<evidence type="ECO:0000313" key="2">
    <source>
        <dbReference type="EMBL" id="GAB78639.1"/>
    </source>
</evidence>
<gene>
    <name evidence="2" type="ORF">AUCHE_16_00570</name>
</gene>
<evidence type="ECO:0008006" key="4">
    <source>
        <dbReference type="Google" id="ProtNLM"/>
    </source>
</evidence>
<feature type="transmembrane region" description="Helical" evidence="1">
    <location>
        <begin position="20"/>
        <end position="41"/>
    </location>
</feature>
<proteinExistence type="predicted"/>
<evidence type="ECO:0000313" key="3">
    <source>
        <dbReference type="Proteomes" id="UP000008495"/>
    </source>
</evidence>
<dbReference type="InterPro" id="IPR025557">
    <property type="entry name" value="DUF4282"/>
</dbReference>
<accession>K6VPI4</accession>
<comment type="caution">
    <text evidence="2">The sequence shown here is derived from an EMBL/GenBank/DDBJ whole genome shotgun (WGS) entry which is preliminary data.</text>
</comment>
<dbReference type="AlphaFoldDB" id="K6VPI4"/>
<organism evidence="2 3">
    <name type="scientific">Austwickia chelonae NBRC 105200</name>
    <dbReference type="NCBI Taxonomy" id="1184607"/>
    <lineage>
        <taxon>Bacteria</taxon>
        <taxon>Bacillati</taxon>
        <taxon>Actinomycetota</taxon>
        <taxon>Actinomycetes</taxon>
        <taxon>Micrococcales</taxon>
        <taxon>Dermatophilaceae</taxon>
        <taxon>Austwickia</taxon>
    </lineage>
</organism>
<dbReference type="Proteomes" id="UP000008495">
    <property type="component" value="Unassembled WGS sequence"/>
</dbReference>
<dbReference type="Pfam" id="PF14110">
    <property type="entry name" value="DUF4282"/>
    <property type="match status" value="1"/>
</dbReference>
<sequence>MGLAAMLDFTFVARATRALAPILFWLVVAWSLFSVITGLASSFTAPGYARNDAAVFFGFLTSVVRSLIAIAMTRIFLELCVNVADLADKRAEDGKSS</sequence>
<name>K6VPI4_9MICO</name>